<dbReference type="InterPro" id="IPR035012">
    <property type="entry name" value="Tensin-like_SH2"/>
</dbReference>
<feature type="compositionally biased region" description="Polar residues" evidence="9">
    <location>
        <begin position="693"/>
        <end position="706"/>
    </location>
</feature>
<dbReference type="InterPro" id="IPR011993">
    <property type="entry name" value="PH-like_dom_sf"/>
</dbReference>
<dbReference type="Pfam" id="PF00017">
    <property type="entry name" value="SH2"/>
    <property type="match status" value="1"/>
</dbReference>
<comment type="subcellular location">
    <subcellularLocation>
        <location evidence="1">Cell junction</location>
    </subcellularLocation>
</comment>
<feature type="region of interest" description="Disordered" evidence="9">
    <location>
        <begin position="514"/>
        <end position="561"/>
    </location>
</feature>
<evidence type="ECO:0000259" key="10">
    <source>
        <dbReference type="PROSITE" id="PS50001"/>
    </source>
</evidence>
<feature type="compositionally biased region" description="Basic and acidic residues" evidence="9">
    <location>
        <begin position="597"/>
        <end position="612"/>
    </location>
</feature>
<accession>A0AA89BKC0</accession>
<dbReference type="GO" id="GO:0005925">
    <property type="term" value="C:focal adhesion"/>
    <property type="evidence" value="ECO:0007669"/>
    <property type="project" value="TreeGrafter"/>
</dbReference>
<dbReference type="InterPro" id="IPR035892">
    <property type="entry name" value="C2_domain_sf"/>
</dbReference>
<feature type="compositionally biased region" description="Basic and acidic residues" evidence="9">
    <location>
        <begin position="514"/>
        <end position="526"/>
    </location>
</feature>
<dbReference type="SMART" id="SM00404">
    <property type="entry name" value="PTPc_motif"/>
    <property type="match status" value="1"/>
</dbReference>
<evidence type="ECO:0000259" key="11">
    <source>
        <dbReference type="PROSITE" id="PS51181"/>
    </source>
</evidence>
<dbReference type="Proteomes" id="UP001186944">
    <property type="component" value="Unassembled WGS sequence"/>
</dbReference>
<evidence type="ECO:0000256" key="8">
    <source>
        <dbReference type="PROSITE-ProRule" id="PRU00191"/>
    </source>
</evidence>
<dbReference type="InterPro" id="IPR013625">
    <property type="entry name" value="PTB"/>
</dbReference>
<feature type="compositionally biased region" description="Polar residues" evidence="9">
    <location>
        <begin position="659"/>
        <end position="683"/>
    </location>
</feature>
<keyword evidence="6" id="KW-0965">Cell junction</keyword>
<feature type="domain" description="C2 tensin-type" evidence="12">
    <location>
        <begin position="158"/>
        <end position="283"/>
    </location>
</feature>
<evidence type="ECO:0000256" key="9">
    <source>
        <dbReference type="SAM" id="MobiDB-lite"/>
    </source>
</evidence>
<feature type="region of interest" description="Disordered" evidence="9">
    <location>
        <begin position="1034"/>
        <end position="1081"/>
    </location>
</feature>
<sequence length="1558" mass="173785">MSFPSDEQEASYQYNLKGVMGMLRGKHGENVLILNFSEPRNDLQKENNQRVIDYGWPDHLAPPLERLCNICKSIDSWLNSDPSHVVVLHSKGGRGRLAVVIAAFMHYSSICASADQAMDRMAMKRYFDDKLSGYLYPSHKRYVQYFSGLLSGAIKINSHALYLHHLVIHGVPNFDTHGGCRPFIKVYQGMQPIFTSGVYNVTDQMQKVCISISPGIPLRGDIMIKCYHKRVKTGQREPIWRCQFHTCAISHYSLLFGKNELDDAINDPRFPGSGKVEFVFGANQDANVQVSDFKSDVTVPVDDNTDGLVRWDSYENFSHIDGVPSLDERKLNGIPSPGGSTRHQEAGPVDGSLYATVNKRKHENYTETTVIRNGGTNHFNDSYSPHASSDSGISGTSGVQGNTTTSPNSMSPPYGSYNTETRHYNTSQHSSNYNTSSSLPKQTVPPLDERTQLDNILSDLLNDQAYVSPKSGSNTLSKETRTFRTYETQKGPDGRLSHQTAEVTYKLPGEVKEERSYTMKTEKDMKSSYAPTSAFSYTPTSPELARRVDSPRTNTLPYRTDYDNRFHSESYSYNTLDNSRSDSDSSWLQQQQRKLRERKDSKDEKRTQQEKQLVEELRTAQNRYMTKRAQSEEEERNIMDTYKMNGPTSTSPSGYSYSMSRTQTSYSSDKSPSNLSSGDTSFDSKPIRPPTSPTQTRVTIHSSTTNSAPISPPIRSSSKDYMSRSRTTQQQGSQTFTRQNSDVTFDRKNQINPPVIRQITIATPPHTPRSFSPSYNTSTYIYNTRKTEGQVSPSVQRRTQSVDREQKFKSLEREKPQDSSYSQSSWKQTSTQSYNTGSLPRHEPTKTKVTEIHESNIPKGEKKSHYITEVYVHRGPQSEHTTGTLEHTRTQKSEKVENDSNRLDELERSLQAASNSIIATQQPSSWQQQKTTNQGFKQEHVVTRRVETRKYETHHQQQQQQQQVVSYDGVRERSVSPEWDNFTASSHDTIQQPQPPPRQIRTVEEDRFSLRPIGPGVTPLEPEGGVSTGTLNRATTPSFPVSPVASAASTPTLSPATSGTFKSMTSLPEGEGYSPASSTSTLGKYHTERKFRSDFSQPLPQEIAYNEMVSRQLSRQQSDPLYASIPENLGGNKTEGSCHAGSSRVVEVQRSPSQPQQPQQFSQQQQQQQEYRYEYQTQYNTSGQQQNQGQITQPIPLDSPPSGPHSPDTLNSLRQQLNVAHNMSTGAVSPVSHSMTGQSSPSVYFGLSRRGSISSLAESVDATHTTPRFVKDTSKYWYKPHISREEAIAVLKDKPPGTFIVRDSNSFPGAFGLALKVATLPPNVQTKSTGDPAADLVRHFLIEPTPKGVRLRGCSNEPVFGSLASLVYQHSITPLALPCKLALPDIDQSVEVSTMDSSMTSELPSSAAALLAQGAACNVLYLHSIDTESLTGPQAVSKAIKLTLDQAQHVKQTVVHFKVSNQGITLTDNQRKLFFRRHYAVSAVTYCGMDPEGRKWLRPSDVPGVNVEARIFGFVARKQGGVSDNACHLFAELDPEQPASAIVNFVTKIMIGQGKVKP</sequence>
<feature type="domain" description="SH2" evidence="10">
    <location>
        <begin position="1277"/>
        <end position="1385"/>
    </location>
</feature>
<dbReference type="InterPro" id="IPR051484">
    <property type="entry name" value="Tensin_PTEN_phosphatase"/>
</dbReference>
<dbReference type="Pfam" id="PF10409">
    <property type="entry name" value="PTEN_C2"/>
    <property type="match status" value="1"/>
</dbReference>
<keyword evidence="3" id="KW-0597">Phosphoprotein</keyword>
<feature type="compositionally biased region" description="Polar residues" evidence="9">
    <location>
        <begin position="529"/>
        <end position="541"/>
    </location>
</feature>
<dbReference type="Gene3D" id="3.90.190.10">
    <property type="entry name" value="Protein tyrosine phosphatase superfamily"/>
    <property type="match status" value="1"/>
</dbReference>
<dbReference type="PROSITE" id="PS50001">
    <property type="entry name" value="SH2"/>
    <property type="match status" value="1"/>
</dbReference>
<feature type="region of interest" description="Disordered" evidence="9">
    <location>
        <begin position="372"/>
        <end position="446"/>
    </location>
</feature>
<dbReference type="CDD" id="cd09927">
    <property type="entry name" value="SH2_Tensin_like"/>
    <property type="match status" value="1"/>
</dbReference>
<dbReference type="Gene3D" id="3.30.505.10">
    <property type="entry name" value="SH2 domain"/>
    <property type="match status" value="1"/>
</dbReference>
<feature type="compositionally biased region" description="Low complexity" evidence="9">
    <location>
        <begin position="707"/>
        <end position="716"/>
    </location>
</feature>
<dbReference type="GO" id="GO:0004721">
    <property type="term" value="F:phosphoprotein phosphatase activity"/>
    <property type="evidence" value="ECO:0007669"/>
    <property type="project" value="UniProtKB-KW"/>
</dbReference>
<evidence type="ECO:0000256" key="3">
    <source>
        <dbReference type="ARBA" id="ARBA00022553"/>
    </source>
</evidence>
<feature type="compositionally biased region" description="Basic and acidic residues" evidence="9">
    <location>
        <begin position="840"/>
        <end position="866"/>
    </location>
</feature>
<dbReference type="Pfam" id="PF08416">
    <property type="entry name" value="PTB"/>
    <property type="match status" value="1"/>
</dbReference>
<dbReference type="InterPro" id="IPR006020">
    <property type="entry name" value="PTB/PI_dom"/>
</dbReference>
<evidence type="ECO:0000256" key="1">
    <source>
        <dbReference type="ARBA" id="ARBA00004282"/>
    </source>
</evidence>
<dbReference type="InterPro" id="IPR036860">
    <property type="entry name" value="SH2_dom_sf"/>
</dbReference>
<dbReference type="CDD" id="cd01213">
    <property type="entry name" value="PTB_tensin"/>
    <property type="match status" value="1"/>
</dbReference>
<feature type="region of interest" description="Disordered" evidence="9">
    <location>
        <begin position="641"/>
        <end position="902"/>
    </location>
</feature>
<keyword evidence="5" id="KW-0904">Protein phosphatase</keyword>
<dbReference type="InterPro" id="IPR000980">
    <property type="entry name" value="SH2"/>
</dbReference>
<dbReference type="SUPFAM" id="SSF49562">
    <property type="entry name" value="C2 domain (Calcium/lipid-binding domain, CaLB)"/>
    <property type="match status" value="1"/>
</dbReference>
<evidence type="ECO:0000313" key="14">
    <source>
        <dbReference type="Proteomes" id="UP001186944"/>
    </source>
</evidence>
<feature type="compositionally biased region" description="Basic and acidic residues" evidence="9">
    <location>
        <begin position="800"/>
        <end position="817"/>
    </location>
</feature>
<dbReference type="PROSITE" id="PS51181">
    <property type="entry name" value="PPASE_TENSIN"/>
    <property type="match status" value="1"/>
</dbReference>
<dbReference type="SMART" id="SM00252">
    <property type="entry name" value="SH2"/>
    <property type="match status" value="1"/>
</dbReference>
<dbReference type="SUPFAM" id="SSF50729">
    <property type="entry name" value="PH domain-like"/>
    <property type="match status" value="1"/>
</dbReference>
<feature type="compositionally biased region" description="Polar residues" evidence="9">
    <location>
        <begin position="769"/>
        <end position="799"/>
    </location>
</feature>
<keyword evidence="14" id="KW-1185">Reference proteome</keyword>
<dbReference type="InterPro" id="IPR029023">
    <property type="entry name" value="Tensin_phosphatase"/>
</dbReference>
<dbReference type="InterPro" id="IPR033929">
    <property type="entry name" value="Tensin_PTB"/>
</dbReference>
<evidence type="ECO:0000313" key="13">
    <source>
        <dbReference type="EMBL" id="KAK3082650.1"/>
    </source>
</evidence>
<evidence type="ECO:0008006" key="15">
    <source>
        <dbReference type="Google" id="ProtNLM"/>
    </source>
</evidence>
<dbReference type="InterPro" id="IPR029021">
    <property type="entry name" value="Prot-tyrosine_phosphatase-like"/>
</dbReference>
<feature type="compositionally biased region" description="Low complexity" evidence="9">
    <location>
        <begin position="1145"/>
        <end position="1196"/>
    </location>
</feature>
<comment type="similarity">
    <text evidence="2">Belongs to the PTEN phosphatase protein family.</text>
</comment>
<feature type="region of interest" description="Disordered" evidence="9">
    <location>
        <begin position="918"/>
        <end position="966"/>
    </location>
</feature>
<feature type="region of interest" description="Disordered" evidence="9">
    <location>
        <begin position="1122"/>
        <end position="1211"/>
    </location>
</feature>
<evidence type="ECO:0000256" key="6">
    <source>
        <dbReference type="ARBA" id="ARBA00022949"/>
    </source>
</evidence>
<feature type="compositionally biased region" description="Low complexity" evidence="9">
    <location>
        <begin position="724"/>
        <end position="739"/>
    </location>
</feature>
<name>A0AA89BKC0_PINIB</name>
<feature type="compositionally biased region" description="Low complexity" evidence="9">
    <location>
        <begin position="818"/>
        <end position="834"/>
    </location>
</feature>
<dbReference type="SMART" id="SM00462">
    <property type="entry name" value="PTB"/>
    <property type="match status" value="1"/>
</dbReference>
<dbReference type="SUPFAM" id="SSF52799">
    <property type="entry name" value="(Phosphotyrosine protein) phosphatases II"/>
    <property type="match status" value="1"/>
</dbReference>
<evidence type="ECO:0000259" key="12">
    <source>
        <dbReference type="PROSITE" id="PS51182"/>
    </source>
</evidence>
<feature type="compositionally biased region" description="Low complexity" evidence="9">
    <location>
        <begin position="646"/>
        <end position="658"/>
    </location>
</feature>
<dbReference type="Gene3D" id="2.60.40.1110">
    <property type="match status" value="1"/>
</dbReference>
<evidence type="ECO:0000256" key="4">
    <source>
        <dbReference type="ARBA" id="ARBA00022801"/>
    </source>
</evidence>
<dbReference type="SUPFAM" id="SSF55550">
    <property type="entry name" value="SH2 domain"/>
    <property type="match status" value="1"/>
</dbReference>
<gene>
    <name evidence="13" type="ORF">FSP39_001455</name>
</gene>
<feature type="domain" description="Phosphatase tensin-type" evidence="11">
    <location>
        <begin position="1"/>
        <end position="153"/>
    </location>
</feature>
<feature type="compositionally biased region" description="Basic and acidic residues" evidence="9">
    <location>
        <begin position="886"/>
        <end position="902"/>
    </location>
</feature>
<dbReference type="Gene3D" id="2.30.29.30">
    <property type="entry name" value="Pleckstrin-homology domain (PH domain)/Phosphotyrosine-binding domain (PTB)"/>
    <property type="match status" value="1"/>
</dbReference>
<proteinExistence type="inferred from homology"/>
<dbReference type="EMBL" id="VSWD01000014">
    <property type="protein sequence ID" value="KAK3082650.1"/>
    <property type="molecule type" value="Genomic_DNA"/>
</dbReference>
<feature type="compositionally biased region" description="Polar residues" evidence="9">
    <location>
        <begin position="372"/>
        <end position="419"/>
    </location>
</feature>
<protein>
    <recommendedName>
        <fullName evidence="15">Tensin</fullName>
    </recommendedName>
</protein>
<feature type="region of interest" description="Disordered" evidence="9">
    <location>
        <begin position="576"/>
        <end position="612"/>
    </location>
</feature>
<evidence type="ECO:0000256" key="5">
    <source>
        <dbReference type="ARBA" id="ARBA00022912"/>
    </source>
</evidence>
<evidence type="ECO:0000256" key="2">
    <source>
        <dbReference type="ARBA" id="ARBA00007881"/>
    </source>
</evidence>
<reference evidence="13" key="1">
    <citation type="submission" date="2019-08" db="EMBL/GenBank/DDBJ databases">
        <title>The improved chromosome-level genome for the pearl oyster Pinctada fucata martensii using PacBio sequencing and Hi-C.</title>
        <authorList>
            <person name="Zheng Z."/>
        </authorList>
    </citation>
    <scope>NUCLEOTIDE SEQUENCE</scope>
    <source>
        <strain evidence="13">ZZ-2019</strain>
        <tissue evidence="13">Adductor muscle</tissue>
    </source>
</reference>
<keyword evidence="7 8" id="KW-0727">SH2 domain</keyword>
<dbReference type="SMART" id="SM01326">
    <property type="entry name" value="PTEN_C2"/>
    <property type="match status" value="1"/>
</dbReference>
<keyword evidence="4" id="KW-0378">Hydrolase</keyword>
<organism evidence="13 14">
    <name type="scientific">Pinctada imbricata</name>
    <name type="common">Atlantic pearl-oyster</name>
    <name type="synonym">Pinctada martensii</name>
    <dbReference type="NCBI Taxonomy" id="66713"/>
    <lineage>
        <taxon>Eukaryota</taxon>
        <taxon>Metazoa</taxon>
        <taxon>Spiralia</taxon>
        <taxon>Lophotrochozoa</taxon>
        <taxon>Mollusca</taxon>
        <taxon>Bivalvia</taxon>
        <taxon>Autobranchia</taxon>
        <taxon>Pteriomorphia</taxon>
        <taxon>Pterioida</taxon>
        <taxon>Pterioidea</taxon>
        <taxon>Pteriidae</taxon>
        <taxon>Pinctada</taxon>
    </lineage>
</organism>
<dbReference type="InterPro" id="IPR014020">
    <property type="entry name" value="Tensin_C2-dom"/>
</dbReference>
<feature type="compositionally biased region" description="Low complexity" evidence="9">
    <location>
        <begin position="1035"/>
        <end position="1058"/>
    </location>
</feature>
<feature type="compositionally biased region" description="Basic and acidic residues" evidence="9">
    <location>
        <begin position="937"/>
        <end position="955"/>
    </location>
</feature>
<dbReference type="PANTHER" id="PTHR45734:SF10">
    <property type="entry name" value="BLISTERY, ISOFORM A"/>
    <property type="match status" value="1"/>
</dbReference>
<feature type="compositionally biased region" description="Low complexity" evidence="9">
    <location>
        <begin position="424"/>
        <end position="438"/>
    </location>
</feature>
<feature type="compositionally biased region" description="Polar residues" evidence="9">
    <location>
        <begin position="918"/>
        <end position="936"/>
    </location>
</feature>
<dbReference type="PROSITE" id="PS51182">
    <property type="entry name" value="C2_TENSIN"/>
    <property type="match status" value="1"/>
</dbReference>
<dbReference type="PANTHER" id="PTHR45734">
    <property type="entry name" value="TENSIN"/>
    <property type="match status" value="1"/>
</dbReference>
<comment type="caution">
    <text evidence="13">The sequence shown here is derived from an EMBL/GenBank/DDBJ whole genome shotgun (WGS) entry which is preliminary data.</text>
</comment>
<dbReference type="InterPro" id="IPR003595">
    <property type="entry name" value="Tyr_Pase_cat"/>
</dbReference>
<evidence type="ECO:0000256" key="7">
    <source>
        <dbReference type="ARBA" id="ARBA00022999"/>
    </source>
</evidence>
<dbReference type="FunFam" id="3.30.505.10:FF:000002">
    <property type="entry name" value="Tensin 1"/>
    <property type="match status" value="1"/>
</dbReference>